<accession>A0ABY1R6D9</accession>
<dbReference type="EMBL" id="FXUO01000008">
    <property type="protein sequence ID" value="SMP96259.1"/>
    <property type="molecule type" value="Genomic_DNA"/>
</dbReference>
<dbReference type="CDD" id="cd09631">
    <property type="entry name" value="DOMON_DOH"/>
    <property type="match status" value="1"/>
</dbReference>
<dbReference type="NCBIfam" id="TIGR04183">
    <property type="entry name" value="Por_Secre_tail"/>
    <property type="match status" value="1"/>
</dbReference>
<dbReference type="RefSeq" id="WP_283417761.1">
    <property type="nucleotide sequence ID" value="NZ_FXUO01000008.1"/>
</dbReference>
<comment type="caution">
    <text evidence="5">The sequence shown here is derived from an EMBL/GenBank/DDBJ whole genome shotgun (WGS) entry which is preliminary data.</text>
</comment>
<evidence type="ECO:0000256" key="2">
    <source>
        <dbReference type="SAM" id="SignalP"/>
    </source>
</evidence>
<keyword evidence="1 2" id="KW-0732">Signal</keyword>
<evidence type="ECO:0000256" key="1">
    <source>
        <dbReference type="ARBA" id="ARBA00022729"/>
    </source>
</evidence>
<keyword evidence="6" id="KW-1185">Reference proteome</keyword>
<feature type="chain" id="PRO_5046642328" evidence="2">
    <location>
        <begin position="21"/>
        <end position="250"/>
    </location>
</feature>
<evidence type="ECO:0000313" key="6">
    <source>
        <dbReference type="Proteomes" id="UP001158050"/>
    </source>
</evidence>
<feature type="domain" description="Secretion system C-terminal sorting" evidence="4">
    <location>
        <begin position="182"/>
        <end position="248"/>
    </location>
</feature>
<feature type="signal peptide" evidence="2">
    <location>
        <begin position="1"/>
        <end position="20"/>
    </location>
</feature>
<name>A0ABY1R6D9_9FLAO</name>
<dbReference type="InterPro" id="IPR026444">
    <property type="entry name" value="Secre_tail"/>
</dbReference>
<dbReference type="Pfam" id="PF03351">
    <property type="entry name" value="DOMON"/>
    <property type="match status" value="1"/>
</dbReference>
<sequence>MAKKNLLLGIPLLVSGMLFSQYSTGTVSLPTTAMSVKIDVDATNVTMTLTGSSTSWLGIGFSDEGMKAGADGFIYNSSANRDYTFNGVGVTPSADAAQNWTELSNTVASGTRTLVVRRTLAGGAGDFAFTNSSGTLPIFYGKGTSTSLAYHGAGNKDYATLTFSPTLIAVDETNSSAKKIGVYPNPVKDVLNLSNSDKANSLKIYDSTGKQVLSQKSAATIDVSQLTKGVYFIEFEKSDGSKSYEKIIKN</sequence>
<dbReference type="Proteomes" id="UP001158050">
    <property type="component" value="Unassembled WGS sequence"/>
</dbReference>
<dbReference type="InterPro" id="IPR005018">
    <property type="entry name" value="DOMON_domain"/>
</dbReference>
<evidence type="ECO:0000259" key="3">
    <source>
        <dbReference type="Pfam" id="PF03351"/>
    </source>
</evidence>
<evidence type="ECO:0000259" key="4">
    <source>
        <dbReference type="Pfam" id="PF18962"/>
    </source>
</evidence>
<reference evidence="5 6" key="1">
    <citation type="submission" date="2017-05" db="EMBL/GenBank/DDBJ databases">
        <authorList>
            <person name="Varghese N."/>
            <person name="Submissions S."/>
        </authorList>
    </citation>
    <scope>NUCLEOTIDE SEQUENCE [LARGE SCALE GENOMIC DNA]</scope>
    <source>
        <strain evidence="5 6">DSM 18015</strain>
    </source>
</reference>
<proteinExistence type="predicted"/>
<protein>
    <submittedName>
        <fullName evidence="5">Por secretion system C-terminal sorting domain-containing protein</fullName>
    </submittedName>
</protein>
<dbReference type="InterPro" id="IPR045266">
    <property type="entry name" value="DOH_DOMON"/>
</dbReference>
<evidence type="ECO:0000313" key="5">
    <source>
        <dbReference type="EMBL" id="SMP96259.1"/>
    </source>
</evidence>
<dbReference type="Pfam" id="PF18962">
    <property type="entry name" value="Por_Secre_tail"/>
    <property type="match status" value="1"/>
</dbReference>
<gene>
    <name evidence="5" type="ORF">SAMN05421679_108168</name>
</gene>
<feature type="domain" description="DOMON" evidence="3">
    <location>
        <begin position="34"/>
        <end position="131"/>
    </location>
</feature>
<organism evidence="5 6">
    <name type="scientific">Epilithonimonas pallida</name>
    <dbReference type="NCBI Taxonomy" id="373671"/>
    <lineage>
        <taxon>Bacteria</taxon>
        <taxon>Pseudomonadati</taxon>
        <taxon>Bacteroidota</taxon>
        <taxon>Flavobacteriia</taxon>
        <taxon>Flavobacteriales</taxon>
        <taxon>Weeksellaceae</taxon>
        <taxon>Chryseobacterium group</taxon>
        <taxon>Epilithonimonas</taxon>
    </lineage>
</organism>